<dbReference type="AlphaFoldDB" id="A0A7J6M3P4"/>
<dbReference type="PANTHER" id="PTHR19308:SF39">
    <property type="entry name" value="PHOSPHATIDYLCHOLINE TRANSFER PROTEIN"/>
    <property type="match status" value="1"/>
</dbReference>
<gene>
    <name evidence="4" type="ORF">FOL47_004429</name>
</gene>
<evidence type="ECO:0000256" key="1">
    <source>
        <dbReference type="SAM" id="MobiDB-lite"/>
    </source>
</evidence>
<feature type="non-terminal residue" evidence="4">
    <location>
        <position position="635"/>
    </location>
</feature>
<dbReference type="InterPro" id="IPR002913">
    <property type="entry name" value="START_lipid-bd_dom"/>
</dbReference>
<name>A0A7J6M3P4_PERCH</name>
<dbReference type="InterPro" id="IPR051213">
    <property type="entry name" value="START_lipid_transfer"/>
</dbReference>
<dbReference type="PROSITE" id="PS50848">
    <property type="entry name" value="START"/>
    <property type="match status" value="1"/>
</dbReference>
<keyword evidence="2" id="KW-1133">Transmembrane helix</keyword>
<proteinExistence type="predicted"/>
<dbReference type="InterPro" id="IPR023393">
    <property type="entry name" value="START-like_dom_sf"/>
</dbReference>
<dbReference type="EMBL" id="JAAPAO010000251">
    <property type="protein sequence ID" value="KAF4665800.1"/>
    <property type="molecule type" value="Genomic_DNA"/>
</dbReference>
<dbReference type="GO" id="GO:0008289">
    <property type="term" value="F:lipid binding"/>
    <property type="evidence" value="ECO:0007669"/>
    <property type="project" value="InterPro"/>
</dbReference>
<reference evidence="4 5" key="1">
    <citation type="submission" date="2020-04" db="EMBL/GenBank/DDBJ databases">
        <title>Perkinsus chesapeaki whole genome sequence.</title>
        <authorList>
            <person name="Bogema D.R."/>
        </authorList>
    </citation>
    <scope>NUCLEOTIDE SEQUENCE [LARGE SCALE GENOMIC DNA]</scope>
    <source>
        <strain evidence="4">ATCC PRA-425</strain>
    </source>
</reference>
<dbReference type="GO" id="GO:0005737">
    <property type="term" value="C:cytoplasm"/>
    <property type="evidence" value="ECO:0007669"/>
    <property type="project" value="UniProtKB-ARBA"/>
</dbReference>
<keyword evidence="2" id="KW-0812">Transmembrane</keyword>
<dbReference type="OrthoDB" id="438973at2759"/>
<keyword evidence="5" id="KW-1185">Reference proteome</keyword>
<accession>A0A7J6M3P4</accession>
<evidence type="ECO:0000259" key="3">
    <source>
        <dbReference type="PROSITE" id="PS50848"/>
    </source>
</evidence>
<protein>
    <recommendedName>
        <fullName evidence="3">START domain-containing protein</fullName>
    </recommendedName>
</protein>
<sequence length="635" mass="70472">NTGTGKVALIAVLVAWVFVPFAASRYLSYRKQAARNRRIKEAEKIKTNNAKLRAASLLDTVAVVEDKPINETTCAICLQDDSIPGKWVKLKTKGPAAAASSHNWKWFSGRGKDYINILYRLGTPPVRQKVILGIIAGALVARELWKNKQDKQQQQEQEQRQLQLEPSTASLIRAPAHMSILPTWQIMAWSASRDIMVPAGSSNNTLSNTEILLPINELDQDLPNLEKVAVSAIRSSIVDDGVTDSLIEDNKISESKEEEKAAYSEVNDSTVVDSEKPVPVAAVAGLNSAAAGIGGLLDGYDIPSTLPLPKRVVSLLSDALDMVDNEINADDTDGYLKSDGWVKFGDLEEDGRFTCTIWRKALDNSPTPQWMMTGDIAVSPAQFHALNVDIDNRSTWDSTFEGAKKVDEGDDGSSTLIWKAKWPWPFSPRLYRYRQIPLVLPNNDTRAMLSLGLQGGDDKEDDDDSSSSSVRVEDYISVSCVKPNEQQEEEQSSLKSRYCLYYYEDPKVGRSMPAWLERNVAESTLPKMVSNIVSAVAKYPNDRLEKYKDVGLKKYTIKGEDTIDNTRTENKHRSAAAVAVSNGGRIRPPYATPLLYQWQPYSCSSTEEKKPATPTSLPFVFTPLDVVVRLYEMTI</sequence>
<organism evidence="4 5">
    <name type="scientific">Perkinsus chesapeaki</name>
    <name type="common">Clam parasite</name>
    <name type="synonym">Perkinsus andrewsi</name>
    <dbReference type="NCBI Taxonomy" id="330153"/>
    <lineage>
        <taxon>Eukaryota</taxon>
        <taxon>Sar</taxon>
        <taxon>Alveolata</taxon>
        <taxon>Perkinsozoa</taxon>
        <taxon>Perkinsea</taxon>
        <taxon>Perkinsida</taxon>
        <taxon>Perkinsidae</taxon>
        <taxon>Perkinsus</taxon>
    </lineage>
</organism>
<feature type="region of interest" description="Disordered" evidence="1">
    <location>
        <begin position="451"/>
        <end position="471"/>
    </location>
</feature>
<dbReference type="PANTHER" id="PTHR19308">
    <property type="entry name" value="PHOSPHATIDYLCHOLINE TRANSFER PROTEIN"/>
    <property type="match status" value="1"/>
</dbReference>
<feature type="domain" description="START" evidence="3">
    <location>
        <begin position="337"/>
        <end position="541"/>
    </location>
</feature>
<evidence type="ECO:0000256" key="2">
    <source>
        <dbReference type="SAM" id="Phobius"/>
    </source>
</evidence>
<evidence type="ECO:0000313" key="5">
    <source>
        <dbReference type="Proteomes" id="UP000591131"/>
    </source>
</evidence>
<keyword evidence="2" id="KW-0472">Membrane</keyword>
<dbReference type="SUPFAM" id="SSF55961">
    <property type="entry name" value="Bet v1-like"/>
    <property type="match status" value="1"/>
</dbReference>
<evidence type="ECO:0000313" key="4">
    <source>
        <dbReference type="EMBL" id="KAF4665800.1"/>
    </source>
</evidence>
<feature type="transmembrane region" description="Helical" evidence="2">
    <location>
        <begin position="6"/>
        <end position="28"/>
    </location>
</feature>
<comment type="caution">
    <text evidence="4">The sequence shown here is derived from an EMBL/GenBank/DDBJ whole genome shotgun (WGS) entry which is preliminary data.</text>
</comment>
<dbReference type="Gene3D" id="3.30.530.20">
    <property type="match status" value="1"/>
</dbReference>
<dbReference type="Proteomes" id="UP000591131">
    <property type="component" value="Unassembled WGS sequence"/>
</dbReference>
<dbReference type="Pfam" id="PF01852">
    <property type="entry name" value="START"/>
    <property type="match status" value="1"/>
</dbReference>